<feature type="region of interest" description="Disordered" evidence="1">
    <location>
        <begin position="88"/>
        <end position="115"/>
    </location>
</feature>
<feature type="compositionally biased region" description="Polar residues" evidence="1">
    <location>
        <begin position="88"/>
        <end position="97"/>
    </location>
</feature>
<dbReference type="EMBL" id="VSWC01000042">
    <property type="protein sequence ID" value="KAA1103273.1"/>
    <property type="molecule type" value="Genomic_DNA"/>
</dbReference>
<accession>A0A5B0PRK6</accession>
<evidence type="ECO:0000256" key="1">
    <source>
        <dbReference type="SAM" id="MobiDB-lite"/>
    </source>
</evidence>
<reference evidence="2 3" key="1">
    <citation type="submission" date="2019-05" db="EMBL/GenBank/DDBJ databases">
        <title>Emergence of the Ug99 lineage of the wheat stem rust pathogen through somatic hybridization.</title>
        <authorList>
            <person name="Li F."/>
            <person name="Upadhyaya N.M."/>
            <person name="Sperschneider J."/>
            <person name="Matny O."/>
            <person name="Nguyen-Phuc H."/>
            <person name="Mago R."/>
            <person name="Raley C."/>
            <person name="Miller M.E."/>
            <person name="Silverstein K.A.T."/>
            <person name="Henningsen E."/>
            <person name="Hirsch C.D."/>
            <person name="Visser B."/>
            <person name="Pretorius Z.A."/>
            <person name="Steffenson B.J."/>
            <person name="Schwessinger B."/>
            <person name="Dodds P.N."/>
            <person name="Figueroa M."/>
        </authorList>
    </citation>
    <scope>NUCLEOTIDE SEQUENCE [LARGE SCALE GENOMIC DNA]</scope>
    <source>
        <strain evidence="2">21-0</strain>
    </source>
</reference>
<evidence type="ECO:0000313" key="3">
    <source>
        <dbReference type="Proteomes" id="UP000324748"/>
    </source>
</evidence>
<gene>
    <name evidence="2" type="ORF">PGT21_012011</name>
</gene>
<comment type="caution">
    <text evidence="2">The sequence shown here is derived from an EMBL/GenBank/DDBJ whole genome shotgun (WGS) entry which is preliminary data.</text>
</comment>
<evidence type="ECO:0000313" key="2">
    <source>
        <dbReference type="EMBL" id="KAA1103273.1"/>
    </source>
</evidence>
<keyword evidence="3" id="KW-1185">Reference proteome</keyword>
<protein>
    <submittedName>
        <fullName evidence="2">Uncharacterized protein</fullName>
    </submittedName>
</protein>
<dbReference type="AlphaFoldDB" id="A0A5B0PRK6"/>
<dbReference type="Proteomes" id="UP000324748">
    <property type="component" value="Unassembled WGS sequence"/>
</dbReference>
<feature type="region of interest" description="Disordered" evidence="1">
    <location>
        <begin position="213"/>
        <end position="232"/>
    </location>
</feature>
<organism evidence="2 3">
    <name type="scientific">Puccinia graminis f. sp. tritici</name>
    <dbReference type="NCBI Taxonomy" id="56615"/>
    <lineage>
        <taxon>Eukaryota</taxon>
        <taxon>Fungi</taxon>
        <taxon>Dikarya</taxon>
        <taxon>Basidiomycota</taxon>
        <taxon>Pucciniomycotina</taxon>
        <taxon>Pucciniomycetes</taxon>
        <taxon>Pucciniales</taxon>
        <taxon>Pucciniaceae</taxon>
        <taxon>Puccinia</taxon>
    </lineage>
</organism>
<sequence>MSLSPAEVNAATALADMLTNNSPLSSSYSTDRHVSVGLDDGFTLPPLVEIRPSAYLQAHAGAILDVDTSTNADLGFVPLFNAAPATPVSLSSDQDGSIATEDKLGPSDSEEDSRLPTLADTYDCRRETYLQSNATLIASPTPSEQFFLDRAIPESIEPAMELPSREEMDGAAHSTKNLASPEPDSVDYSAVIPASNGYCSPSAVSFSDLPGNGTADSPYYVNTPPPGPEDKITAAERGPFFC</sequence>
<proteinExistence type="predicted"/>
<name>A0A5B0PRK6_PUCGR</name>